<dbReference type="EMBL" id="CP063849">
    <property type="protein sequence ID" value="QOY85145.1"/>
    <property type="molecule type" value="Genomic_DNA"/>
</dbReference>
<dbReference type="InterPro" id="IPR001789">
    <property type="entry name" value="Sig_transdc_resp-reg_receiver"/>
</dbReference>
<dbReference type="SMART" id="SM00448">
    <property type="entry name" value="REC"/>
    <property type="match status" value="1"/>
</dbReference>
<protein>
    <submittedName>
        <fullName evidence="4">Response regulator transcription factor</fullName>
    </submittedName>
</protein>
<feature type="modified residue" description="4-aspartylphosphate" evidence="1">
    <location>
        <position position="55"/>
    </location>
</feature>
<evidence type="ECO:0000313" key="5">
    <source>
        <dbReference type="Proteomes" id="UP000593892"/>
    </source>
</evidence>
<dbReference type="RefSeq" id="WP_194446815.1">
    <property type="nucleotide sequence ID" value="NZ_CP063849.1"/>
</dbReference>
<dbReference type="InterPro" id="IPR046947">
    <property type="entry name" value="LytR-like"/>
</dbReference>
<dbReference type="Gene3D" id="3.40.50.2300">
    <property type="match status" value="1"/>
</dbReference>
<feature type="domain" description="Response regulatory" evidence="2">
    <location>
        <begin position="4"/>
        <end position="115"/>
    </location>
</feature>
<dbReference type="PANTHER" id="PTHR37299:SF1">
    <property type="entry name" value="STAGE 0 SPORULATION PROTEIN A HOMOLOG"/>
    <property type="match status" value="1"/>
</dbReference>
<keyword evidence="1" id="KW-0597">Phosphoprotein</keyword>
<feature type="domain" description="HTH LytTR-type" evidence="3">
    <location>
        <begin position="150"/>
        <end position="256"/>
    </location>
</feature>
<dbReference type="PROSITE" id="PS50930">
    <property type="entry name" value="HTH_LYTTR"/>
    <property type="match status" value="1"/>
</dbReference>
<dbReference type="GO" id="GO:0003677">
    <property type="term" value="F:DNA binding"/>
    <property type="evidence" value="ECO:0007669"/>
    <property type="project" value="InterPro"/>
</dbReference>
<evidence type="ECO:0000313" key="4">
    <source>
        <dbReference type="EMBL" id="QOY85145.1"/>
    </source>
</evidence>
<name>A0A7S7NK80_PALFE</name>
<evidence type="ECO:0000259" key="3">
    <source>
        <dbReference type="PROSITE" id="PS50930"/>
    </source>
</evidence>
<dbReference type="SUPFAM" id="SSF52172">
    <property type="entry name" value="CheY-like"/>
    <property type="match status" value="1"/>
</dbReference>
<reference evidence="4 5" key="1">
    <citation type="submission" date="2020-10" db="EMBL/GenBank/DDBJ databases">
        <title>Complete genome sequence of Paludibaculum fermentans P105T, a facultatively anaerobic acidobacterium capable of dissimilatory Fe(III) reduction.</title>
        <authorList>
            <person name="Dedysh S.N."/>
            <person name="Beletsky A.V."/>
            <person name="Kulichevskaya I.S."/>
            <person name="Mardanov A.V."/>
            <person name="Ravin N.V."/>
        </authorList>
    </citation>
    <scope>NUCLEOTIDE SEQUENCE [LARGE SCALE GENOMIC DNA]</scope>
    <source>
        <strain evidence="4 5">P105</strain>
    </source>
</reference>
<dbReference type="InterPro" id="IPR011006">
    <property type="entry name" value="CheY-like_superfamily"/>
</dbReference>
<dbReference type="Gene3D" id="2.40.50.1020">
    <property type="entry name" value="LytTr DNA-binding domain"/>
    <property type="match status" value="1"/>
</dbReference>
<sequence>MSLRVYLVDDEELAVRRLDRMLRETGRVEIVGSSTDSVRAQQEIELLVPDALFLDIQMPGMTGFDLLASLSFQPLVVFATAYDQYALRAFEVNSLDYLLKPVEEAQLDRALGKLERMAGGEMPRPALKTLIDQVQAALQGQARQEGLQRISSRIGERVHFIELSRVTHFFAEDKLTYAATPEKNWVVDKTIAELEQKLDAQQFVRVHRSTLVNLSFADELYPWFGGKMILRLKDPKKTEITVARDRLKELKDRLGI</sequence>
<dbReference type="SMART" id="SM00850">
    <property type="entry name" value="LytTR"/>
    <property type="match status" value="1"/>
</dbReference>
<gene>
    <name evidence="4" type="ORF">IRI77_20125</name>
</gene>
<proteinExistence type="predicted"/>
<evidence type="ECO:0000259" key="2">
    <source>
        <dbReference type="PROSITE" id="PS50110"/>
    </source>
</evidence>
<dbReference type="PANTHER" id="PTHR37299">
    <property type="entry name" value="TRANSCRIPTIONAL REGULATOR-RELATED"/>
    <property type="match status" value="1"/>
</dbReference>
<dbReference type="AlphaFoldDB" id="A0A7S7NK80"/>
<dbReference type="GO" id="GO:0000156">
    <property type="term" value="F:phosphorelay response regulator activity"/>
    <property type="evidence" value="ECO:0007669"/>
    <property type="project" value="InterPro"/>
</dbReference>
<dbReference type="KEGG" id="pfer:IRI77_20125"/>
<organism evidence="4 5">
    <name type="scientific">Paludibaculum fermentans</name>
    <dbReference type="NCBI Taxonomy" id="1473598"/>
    <lineage>
        <taxon>Bacteria</taxon>
        <taxon>Pseudomonadati</taxon>
        <taxon>Acidobacteriota</taxon>
        <taxon>Terriglobia</taxon>
        <taxon>Bryobacterales</taxon>
        <taxon>Bryobacteraceae</taxon>
        <taxon>Paludibaculum</taxon>
    </lineage>
</organism>
<keyword evidence="5" id="KW-1185">Reference proteome</keyword>
<dbReference type="Proteomes" id="UP000593892">
    <property type="component" value="Chromosome"/>
</dbReference>
<accession>A0A7S7NK80</accession>
<dbReference type="Pfam" id="PF00072">
    <property type="entry name" value="Response_reg"/>
    <property type="match status" value="1"/>
</dbReference>
<evidence type="ECO:0000256" key="1">
    <source>
        <dbReference type="PROSITE-ProRule" id="PRU00169"/>
    </source>
</evidence>
<dbReference type="InterPro" id="IPR007492">
    <property type="entry name" value="LytTR_DNA-bd_dom"/>
</dbReference>
<dbReference type="Pfam" id="PF04397">
    <property type="entry name" value="LytTR"/>
    <property type="match status" value="1"/>
</dbReference>
<dbReference type="PROSITE" id="PS50110">
    <property type="entry name" value="RESPONSE_REGULATORY"/>
    <property type="match status" value="1"/>
</dbReference>